<reference evidence="1 2" key="1">
    <citation type="submission" date="2021-06" db="EMBL/GenBank/DDBJ databases">
        <authorList>
            <person name="Palmer J.M."/>
        </authorList>
    </citation>
    <scope>NUCLEOTIDE SEQUENCE [LARGE SCALE GENOMIC DNA]</scope>
    <source>
        <strain evidence="1 2">GA_2019</strain>
        <tissue evidence="1">Muscle</tissue>
    </source>
</reference>
<protein>
    <submittedName>
        <fullName evidence="1">Uncharacterized protein</fullName>
    </submittedName>
</protein>
<gene>
    <name evidence="1" type="ORF">GOODEAATRI_017380</name>
</gene>
<sequence>MTSNGVGYSGPLDQDDWCLSSEVFQEPWTRKDLGVDPDLSSVVLVGLNVVWASISMPLLGGFPLASPWEETEKRLGPCGCLVWKCLGFLHEDLEIITEEKGVWVSVLIDQIWSI</sequence>
<dbReference type="Proteomes" id="UP001476798">
    <property type="component" value="Unassembled WGS sequence"/>
</dbReference>
<keyword evidence="2" id="KW-1185">Reference proteome</keyword>
<dbReference type="EMBL" id="JAHRIO010091371">
    <property type="protein sequence ID" value="MEQ2188674.1"/>
    <property type="molecule type" value="Genomic_DNA"/>
</dbReference>
<proteinExistence type="predicted"/>
<comment type="caution">
    <text evidence="1">The sequence shown here is derived from an EMBL/GenBank/DDBJ whole genome shotgun (WGS) entry which is preliminary data.</text>
</comment>
<accession>A0ABV0PYS2</accession>
<evidence type="ECO:0000313" key="1">
    <source>
        <dbReference type="EMBL" id="MEQ2188674.1"/>
    </source>
</evidence>
<organism evidence="1 2">
    <name type="scientific">Goodea atripinnis</name>
    <dbReference type="NCBI Taxonomy" id="208336"/>
    <lineage>
        <taxon>Eukaryota</taxon>
        <taxon>Metazoa</taxon>
        <taxon>Chordata</taxon>
        <taxon>Craniata</taxon>
        <taxon>Vertebrata</taxon>
        <taxon>Euteleostomi</taxon>
        <taxon>Actinopterygii</taxon>
        <taxon>Neopterygii</taxon>
        <taxon>Teleostei</taxon>
        <taxon>Neoteleostei</taxon>
        <taxon>Acanthomorphata</taxon>
        <taxon>Ovalentaria</taxon>
        <taxon>Atherinomorphae</taxon>
        <taxon>Cyprinodontiformes</taxon>
        <taxon>Goodeidae</taxon>
        <taxon>Goodea</taxon>
    </lineage>
</organism>
<evidence type="ECO:0000313" key="2">
    <source>
        <dbReference type="Proteomes" id="UP001476798"/>
    </source>
</evidence>
<name>A0ABV0PYS2_9TELE</name>